<evidence type="ECO:0000259" key="1">
    <source>
        <dbReference type="Pfam" id="PF13304"/>
    </source>
</evidence>
<dbReference type="EMBL" id="LYDR01000063">
    <property type="protein sequence ID" value="ODA32487.1"/>
    <property type="molecule type" value="Genomic_DNA"/>
</dbReference>
<name>A0A1C3EGW5_9PLAN</name>
<feature type="domain" description="OLD protein-like TOPRIM" evidence="2">
    <location>
        <begin position="401"/>
        <end position="471"/>
    </location>
</feature>
<dbReference type="OrthoDB" id="308933at2"/>
<organism evidence="3 4">
    <name type="scientific">Planctopirus hydrillae</name>
    <dbReference type="NCBI Taxonomy" id="1841610"/>
    <lineage>
        <taxon>Bacteria</taxon>
        <taxon>Pseudomonadati</taxon>
        <taxon>Planctomycetota</taxon>
        <taxon>Planctomycetia</taxon>
        <taxon>Planctomycetales</taxon>
        <taxon>Planctomycetaceae</taxon>
        <taxon>Planctopirus</taxon>
    </lineage>
</organism>
<dbReference type="Gene3D" id="3.40.50.300">
    <property type="entry name" value="P-loop containing nucleotide triphosphate hydrolases"/>
    <property type="match status" value="2"/>
</dbReference>
<evidence type="ECO:0000313" key="3">
    <source>
        <dbReference type="EMBL" id="ODA32487.1"/>
    </source>
</evidence>
<feature type="domain" description="ATPase AAA-type core" evidence="1">
    <location>
        <begin position="31"/>
        <end position="354"/>
    </location>
</feature>
<dbReference type="GO" id="GO:0016887">
    <property type="term" value="F:ATP hydrolysis activity"/>
    <property type="evidence" value="ECO:0007669"/>
    <property type="project" value="InterPro"/>
</dbReference>
<comment type="caution">
    <text evidence="3">The sequence shown here is derived from an EMBL/GenBank/DDBJ whole genome shotgun (WGS) entry which is preliminary data.</text>
</comment>
<dbReference type="Pfam" id="PF20469">
    <property type="entry name" value="OLD-like_TOPRIM"/>
    <property type="match status" value="1"/>
</dbReference>
<dbReference type="GO" id="GO:0005524">
    <property type="term" value="F:ATP binding"/>
    <property type="evidence" value="ECO:0007669"/>
    <property type="project" value="InterPro"/>
</dbReference>
<accession>A0A1C3EGW5</accession>
<evidence type="ECO:0000313" key="4">
    <source>
        <dbReference type="Proteomes" id="UP000094828"/>
    </source>
</evidence>
<evidence type="ECO:0000259" key="2">
    <source>
        <dbReference type="Pfam" id="PF20469"/>
    </source>
</evidence>
<dbReference type="PANTHER" id="PTHR43581">
    <property type="entry name" value="ATP/GTP PHOSPHATASE"/>
    <property type="match status" value="1"/>
</dbReference>
<reference evidence="3 4" key="1">
    <citation type="submission" date="2016-05" db="EMBL/GenBank/DDBJ databases">
        <title>Genomic and physiological characterization of Planctopirus sp. isolated from fresh water lake.</title>
        <authorList>
            <person name="Subhash Y."/>
            <person name="Ramana C."/>
        </authorList>
    </citation>
    <scope>NUCLEOTIDE SEQUENCE [LARGE SCALE GENOMIC DNA]</scope>
    <source>
        <strain evidence="3 4">JC280</strain>
    </source>
</reference>
<dbReference type="Pfam" id="PF13304">
    <property type="entry name" value="AAA_21"/>
    <property type="match status" value="1"/>
</dbReference>
<dbReference type="Proteomes" id="UP000094828">
    <property type="component" value="Unassembled WGS sequence"/>
</dbReference>
<dbReference type="AlphaFoldDB" id="A0A1C3EGW5"/>
<proteinExistence type="predicted"/>
<sequence>MYLDKIEIENFRLFGSREDGRHAQIQFQPGINLIVGPNDAGKTCLIDSIRLLVGTVTADYFPITEDDFHIFGGKRASQISVIGEFRGISVDEAGAFLEYLGTEEVDGNPQFCLRLRLVATLHDPKTVSPRKRRVRVDLRAGPDEDGIRFDGQARELLAATYLKPLRDAVNELAARRGSRLSQILRAYQHIDGHENSDWNSGITEEPKTMMGIAQKADHLLRNTNVIQQAESDLNTLHLGEFSIGDTPLMGRIVPSSQELRHILERLELSLADAEANTCRGLGLYNLLFIATELLALSPTEDPDLPLLLIEEPEAHLHPQYQQRLIEYIRRKAKTSSKDGHKSLQVILTSHSPHLASQVPLHCVTLMHSGRGYSLRPGETKLDETDYAFLQRFLDVTKSNLFFANGVILVEGDAEALLLPVLASKIGRPLDRYGVSIVNVGHTGLFRYSRIFQRADGKMSVPIQVACIADRDIPPVEAADLVSEDRPTADKYTPEQIAANIAKLQRNDGQRVKTFVSSCWTLEYDLVIHGLGRLVHAAVCLAKKSKTSNGFPKGEKYLRCVAAANEEYRSWVQKKVGTSDIAVQIYAPLAKKQASKAETAQALATLLEKTCVKDLRPFLPPYLVDAIDFATGATSP</sequence>
<keyword evidence="4" id="KW-1185">Reference proteome</keyword>
<dbReference type="PANTHER" id="PTHR43581:SF4">
    <property type="entry name" value="ATP_GTP PHOSPHATASE"/>
    <property type="match status" value="1"/>
</dbReference>
<dbReference type="SUPFAM" id="SSF52540">
    <property type="entry name" value="P-loop containing nucleoside triphosphate hydrolases"/>
    <property type="match status" value="1"/>
</dbReference>
<dbReference type="CDD" id="cd00267">
    <property type="entry name" value="ABC_ATPase"/>
    <property type="match status" value="1"/>
</dbReference>
<dbReference type="RefSeq" id="WP_068847006.1">
    <property type="nucleotide sequence ID" value="NZ_LYDR01000063.1"/>
</dbReference>
<dbReference type="CDD" id="cd01026">
    <property type="entry name" value="TOPRIM_OLD"/>
    <property type="match status" value="1"/>
</dbReference>
<gene>
    <name evidence="3" type="ORF">A6X21_19115</name>
</gene>
<dbReference type="InterPro" id="IPR034139">
    <property type="entry name" value="TOPRIM_OLD"/>
</dbReference>
<dbReference type="STRING" id="1841610.A6X21_19115"/>
<dbReference type="InterPro" id="IPR051396">
    <property type="entry name" value="Bact_Antivir_Def_Nuclease"/>
</dbReference>
<dbReference type="InterPro" id="IPR027417">
    <property type="entry name" value="P-loop_NTPase"/>
</dbReference>
<protein>
    <submittedName>
        <fullName evidence="3">Uncharacterized protein</fullName>
    </submittedName>
</protein>
<dbReference type="InterPro" id="IPR003959">
    <property type="entry name" value="ATPase_AAA_core"/>
</dbReference>